<organism evidence="1 2">
    <name type="scientific">Musa balbisiana</name>
    <name type="common">Banana</name>
    <dbReference type="NCBI Taxonomy" id="52838"/>
    <lineage>
        <taxon>Eukaryota</taxon>
        <taxon>Viridiplantae</taxon>
        <taxon>Streptophyta</taxon>
        <taxon>Embryophyta</taxon>
        <taxon>Tracheophyta</taxon>
        <taxon>Spermatophyta</taxon>
        <taxon>Magnoliopsida</taxon>
        <taxon>Liliopsida</taxon>
        <taxon>Zingiberales</taxon>
        <taxon>Musaceae</taxon>
        <taxon>Musa</taxon>
    </lineage>
</organism>
<keyword evidence="2" id="KW-1185">Reference proteome</keyword>
<evidence type="ECO:0000313" key="2">
    <source>
        <dbReference type="Proteomes" id="UP000317650"/>
    </source>
</evidence>
<sequence>MIQQSVRKEGLSRFRITSQHAVGLSQRIGGTDVSENNGSHVNVQGENLIFLLVEHNTMEINATTVIL</sequence>
<proteinExistence type="predicted"/>
<dbReference type="EMBL" id="PYDT01000007">
    <property type="protein sequence ID" value="THU56344.1"/>
    <property type="molecule type" value="Genomic_DNA"/>
</dbReference>
<comment type="caution">
    <text evidence="1">The sequence shown here is derived from an EMBL/GenBank/DDBJ whole genome shotgun (WGS) entry which is preliminary data.</text>
</comment>
<accession>A0A4S8J627</accession>
<name>A0A4S8J627_MUSBA</name>
<dbReference type="AlphaFoldDB" id="A0A4S8J627"/>
<gene>
    <name evidence="1" type="ORF">C4D60_Mb11t16280</name>
</gene>
<reference evidence="1 2" key="1">
    <citation type="journal article" date="2019" name="Nat. Plants">
        <title>Genome sequencing of Musa balbisiana reveals subgenome evolution and function divergence in polyploid bananas.</title>
        <authorList>
            <person name="Yao X."/>
        </authorList>
    </citation>
    <scope>NUCLEOTIDE SEQUENCE [LARGE SCALE GENOMIC DNA]</scope>
    <source>
        <strain evidence="2">cv. DH-PKW</strain>
        <tissue evidence="1">Leaves</tissue>
    </source>
</reference>
<dbReference type="Proteomes" id="UP000317650">
    <property type="component" value="Chromosome 11"/>
</dbReference>
<protein>
    <submittedName>
        <fullName evidence="1">Uncharacterized protein</fullName>
    </submittedName>
</protein>
<evidence type="ECO:0000313" key="1">
    <source>
        <dbReference type="EMBL" id="THU56344.1"/>
    </source>
</evidence>